<dbReference type="Gene3D" id="1.20.5.500">
    <property type="entry name" value="Single helix bin"/>
    <property type="match status" value="1"/>
</dbReference>
<dbReference type="GeneID" id="113212755"/>
<dbReference type="InterPro" id="IPR028002">
    <property type="entry name" value="Myb_DNA-bind_5"/>
</dbReference>
<dbReference type="PROSITE" id="PS50090">
    <property type="entry name" value="MYB_LIKE"/>
    <property type="match status" value="1"/>
</dbReference>
<dbReference type="InterPro" id="IPR007648">
    <property type="entry name" value="ATPase_inhibitor_mt"/>
</dbReference>
<accession>A0A6J1T9H7</accession>
<feature type="compositionally biased region" description="Polar residues" evidence="11">
    <location>
        <begin position="314"/>
        <end position="325"/>
    </location>
</feature>
<comment type="subunit">
    <text evidence="3">Self-associates forming complexes of several hundred monomers.</text>
</comment>
<dbReference type="PANTHER" id="PTHR21411">
    <property type="entry name" value="APONTIC"/>
    <property type="match status" value="1"/>
</dbReference>
<dbReference type="FunFam" id="1.20.5.500:FF:000007">
    <property type="entry name" value="ATPase inhibitor, putative"/>
    <property type="match status" value="1"/>
</dbReference>
<evidence type="ECO:0000256" key="4">
    <source>
        <dbReference type="ARBA" id="ARBA00016807"/>
    </source>
</evidence>
<keyword evidence="13" id="KW-1185">Reference proteome</keyword>
<dbReference type="Proteomes" id="UP000504606">
    <property type="component" value="Unplaced"/>
</dbReference>
<dbReference type="KEGG" id="foc:113212755"/>
<evidence type="ECO:0000256" key="11">
    <source>
        <dbReference type="SAM" id="MobiDB-lite"/>
    </source>
</evidence>
<evidence type="ECO:0000256" key="3">
    <source>
        <dbReference type="ARBA" id="ARBA00011764"/>
    </source>
</evidence>
<gene>
    <name evidence="14" type="primary">LOC113212755</name>
</gene>
<evidence type="ECO:0000256" key="9">
    <source>
        <dbReference type="ARBA" id="ARBA00030036"/>
    </source>
</evidence>
<dbReference type="GO" id="GO:0005739">
    <property type="term" value="C:mitochondrion"/>
    <property type="evidence" value="ECO:0007669"/>
    <property type="project" value="UniProtKB-SubCell"/>
</dbReference>
<dbReference type="PANTHER" id="PTHR21411:SF0">
    <property type="entry name" value="REGULATORY PROTEIN ZESTE"/>
    <property type="match status" value="1"/>
</dbReference>
<evidence type="ECO:0000313" key="13">
    <source>
        <dbReference type="Proteomes" id="UP000504606"/>
    </source>
</evidence>
<evidence type="ECO:0000256" key="5">
    <source>
        <dbReference type="ARBA" id="ARBA00023015"/>
    </source>
</evidence>
<name>A0A6J1T9H7_FRAOC</name>
<feature type="region of interest" description="Disordered" evidence="11">
    <location>
        <begin position="262"/>
        <end position="333"/>
    </location>
</feature>
<reference evidence="14" key="1">
    <citation type="submission" date="2025-08" db="UniProtKB">
        <authorList>
            <consortium name="RefSeq"/>
        </authorList>
    </citation>
    <scope>IDENTIFICATION</scope>
    <source>
        <tissue evidence="14">Whole organism</tissue>
    </source>
</reference>
<feature type="compositionally biased region" description="Acidic residues" evidence="11">
    <location>
        <begin position="427"/>
        <end position="436"/>
    </location>
</feature>
<feature type="region of interest" description="Disordered" evidence="11">
    <location>
        <begin position="386"/>
        <end position="515"/>
    </location>
</feature>
<proteinExistence type="inferred from homology"/>
<dbReference type="InterPro" id="IPR001005">
    <property type="entry name" value="SANT/Myb"/>
</dbReference>
<evidence type="ECO:0000256" key="6">
    <source>
        <dbReference type="ARBA" id="ARBA00023128"/>
    </source>
</evidence>
<keyword evidence="7" id="KW-0804">Transcription</keyword>
<comment type="function">
    <text evidence="8">Involved in transvection phenomena (= synapsis-dependent gene expression), where the synaptic pairing of chromosomes carrying genes with which zeste interacts influences the expression of these genes. Zeste binds to DNA and stimulates transcription from a nearby promoter.</text>
</comment>
<sequence>MYRKRERTQNWSLEEKMYLLQLVKSRLDVLENKRIDSASSAMKGMAWQDIHAAFAARFGNDRDAHRVREQWRRMKGQARTEMMEFAERVRNYGAEVAGQRWPSALSEDVWKTLESARKVDDYQQGHGIGDDVGSPITMDDEEEDADDMLDYTDSRVQHHDRLMEKGDIKTEPDDGERFERLVDNLRHHVDQHMDHQDAAVEDGAGLMSMLRPKVELNDVPDLDTSMVPSGLSITAVNLAGGSGPNKRRFLDRQAEHLPARNNHQTNHTWDSPAPPMQQQQLQQHRGDHHGLSAHGSAGGARSAATPMARAARSGTPQQQANNHTASALEGRRLESRRRLEMLEEEHAAKMALLRVEKETAEVRRRIALRDERVGAGELTCRTCERAGGAGSRERDVGGETDATTKQSRGSPLPHHGHLLTTAKSDAGEDPDPDPDNVADASVPSSVASVGDEASTDNSSGGGDPADPSHPRGVNGSAGHDLDQVRFAGGLGEPGSGAGKGGGSGGSIREAGGSMGKREAAFEDEYFYKQQKEQLKKLKSDLADEIGFHEEQIKRHQEAIARHKQRVNDLDKDK</sequence>
<feature type="compositionally biased region" description="Gly residues" evidence="11">
    <location>
        <begin position="488"/>
        <end position="505"/>
    </location>
</feature>
<dbReference type="Pfam" id="PF04568">
    <property type="entry name" value="IATP"/>
    <property type="match status" value="1"/>
</dbReference>
<evidence type="ECO:0000259" key="12">
    <source>
        <dbReference type="PROSITE" id="PS50090"/>
    </source>
</evidence>
<feature type="compositionally biased region" description="Low complexity" evidence="11">
    <location>
        <begin position="292"/>
        <end position="312"/>
    </location>
</feature>
<organism evidence="13 14">
    <name type="scientific">Frankliniella occidentalis</name>
    <name type="common">Western flower thrips</name>
    <name type="synonym">Euthrips occidentalis</name>
    <dbReference type="NCBI Taxonomy" id="133901"/>
    <lineage>
        <taxon>Eukaryota</taxon>
        <taxon>Metazoa</taxon>
        <taxon>Ecdysozoa</taxon>
        <taxon>Arthropoda</taxon>
        <taxon>Hexapoda</taxon>
        <taxon>Insecta</taxon>
        <taxon>Pterygota</taxon>
        <taxon>Neoptera</taxon>
        <taxon>Paraneoptera</taxon>
        <taxon>Thysanoptera</taxon>
        <taxon>Terebrantia</taxon>
        <taxon>Thripoidea</taxon>
        <taxon>Thripidae</taxon>
        <taxon>Frankliniella</taxon>
    </lineage>
</organism>
<comment type="similarity">
    <text evidence="2">Belongs to the ATPase inhibitor family.</text>
</comment>
<feature type="domain" description="Myb-like" evidence="12">
    <location>
        <begin position="3"/>
        <end position="75"/>
    </location>
</feature>
<dbReference type="AlphaFoldDB" id="A0A6J1T9H7"/>
<dbReference type="OrthoDB" id="10045676at2759"/>
<comment type="subcellular location">
    <subcellularLocation>
        <location evidence="1">Mitochondrion</location>
    </subcellularLocation>
</comment>
<evidence type="ECO:0000256" key="8">
    <source>
        <dbReference type="ARBA" id="ARBA00025466"/>
    </source>
</evidence>
<protein>
    <recommendedName>
        <fullName evidence="4">Regulatory protein zeste</fullName>
    </recommendedName>
    <alternativeName>
        <fullName evidence="9">ATP synthase F1 subunit epsilon</fullName>
    </alternativeName>
</protein>
<feature type="coiled-coil region" evidence="10">
    <location>
        <begin position="531"/>
        <end position="572"/>
    </location>
</feature>
<evidence type="ECO:0000256" key="2">
    <source>
        <dbReference type="ARBA" id="ARBA00010901"/>
    </source>
</evidence>
<evidence type="ECO:0000313" key="14">
    <source>
        <dbReference type="RefSeq" id="XP_026287356.2"/>
    </source>
</evidence>
<dbReference type="GO" id="GO:0042030">
    <property type="term" value="F:ATPase inhibitor activity"/>
    <property type="evidence" value="ECO:0007669"/>
    <property type="project" value="InterPro"/>
</dbReference>
<keyword evidence="10" id="KW-0175">Coiled coil</keyword>
<feature type="compositionally biased region" description="Low complexity" evidence="11">
    <location>
        <begin position="437"/>
        <end position="449"/>
    </location>
</feature>
<evidence type="ECO:0000256" key="1">
    <source>
        <dbReference type="ARBA" id="ARBA00004173"/>
    </source>
</evidence>
<evidence type="ECO:0000256" key="10">
    <source>
        <dbReference type="SAM" id="Coils"/>
    </source>
</evidence>
<dbReference type="SUPFAM" id="SSF64602">
    <property type="entry name" value="F1 ATPase inhibitor, IF1, C-terminal domain"/>
    <property type="match status" value="1"/>
</dbReference>
<keyword evidence="6" id="KW-0496">Mitochondrion</keyword>
<dbReference type="RefSeq" id="XP_026287356.2">
    <property type="nucleotide sequence ID" value="XM_026431571.2"/>
</dbReference>
<keyword evidence="5" id="KW-0805">Transcription regulation</keyword>
<evidence type="ECO:0000256" key="7">
    <source>
        <dbReference type="ARBA" id="ARBA00023163"/>
    </source>
</evidence>
<dbReference type="Pfam" id="PF13873">
    <property type="entry name" value="Myb_DNA-bind_5"/>
    <property type="match status" value="1"/>
</dbReference>